<dbReference type="Proteomes" id="UP000002274">
    <property type="component" value="Chromosome"/>
</dbReference>
<evidence type="ECO:0000259" key="1">
    <source>
        <dbReference type="Pfam" id="PF00561"/>
    </source>
</evidence>
<organism evidence="2 3">
    <name type="scientific">Prochlorococcus marinus (strain MIT 9303)</name>
    <dbReference type="NCBI Taxonomy" id="59922"/>
    <lineage>
        <taxon>Bacteria</taxon>
        <taxon>Bacillati</taxon>
        <taxon>Cyanobacteriota</taxon>
        <taxon>Cyanophyceae</taxon>
        <taxon>Synechococcales</taxon>
        <taxon>Prochlorococcaceae</taxon>
        <taxon>Prochlorococcus</taxon>
    </lineage>
</organism>
<evidence type="ECO:0000313" key="3">
    <source>
        <dbReference type="Proteomes" id="UP000002274"/>
    </source>
</evidence>
<dbReference type="EMBL" id="CP000554">
    <property type="protein sequence ID" value="ABM77599.1"/>
    <property type="molecule type" value="Genomic_DNA"/>
</dbReference>
<dbReference type="KEGG" id="pmf:P9303_08481"/>
<protein>
    <submittedName>
        <fullName evidence="2">Predicted alpha/beta hydrolase superfamily protein</fullName>
    </submittedName>
</protein>
<dbReference type="Gene3D" id="3.40.50.1820">
    <property type="entry name" value="alpha/beta hydrolase"/>
    <property type="match status" value="1"/>
</dbReference>
<reference evidence="2 3" key="1">
    <citation type="journal article" date="2007" name="PLoS Genet.">
        <title>Patterns and implications of gene gain and loss in the evolution of Prochlorococcus.</title>
        <authorList>
            <person name="Kettler G.C."/>
            <person name="Martiny A.C."/>
            <person name="Huang K."/>
            <person name="Zucker J."/>
            <person name="Coleman M.L."/>
            <person name="Rodrigue S."/>
            <person name="Chen F."/>
            <person name="Lapidus A."/>
            <person name="Ferriera S."/>
            <person name="Johnson J."/>
            <person name="Steglich C."/>
            <person name="Church G.M."/>
            <person name="Richardson P."/>
            <person name="Chisholm S.W."/>
        </authorList>
    </citation>
    <scope>NUCLEOTIDE SEQUENCE [LARGE SCALE GENOMIC DNA]</scope>
    <source>
        <strain evidence="2 3">MIT 9303</strain>
    </source>
</reference>
<evidence type="ECO:0000313" key="2">
    <source>
        <dbReference type="EMBL" id="ABM77599.1"/>
    </source>
</evidence>
<dbReference type="PANTHER" id="PTHR46438">
    <property type="entry name" value="ALPHA/BETA-HYDROLASES SUPERFAMILY PROTEIN"/>
    <property type="match status" value="1"/>
</dbReference>
<proteinExistence type="predicted"/>
<dbReference type="STRING" id="59922.P9303_08481"/>
<dbReference type="AlphaFoldDB" id="A2C7Y9"/>
<sequence>MVQAALFATDFQTAERAIQETGADWGESHDWYWQGLRCHWRVLGAEDARPLVLIHGFGASSAHWRHNAAPLKAAGFRIYSLDLIGFGASAQPGLKQFRRLDNRLWGKQLAAFLEQIVQASPSQQAVLIGNSLGALTALTTAAFRPDLVGAVVAAPLPDPALVEPLSFRPTRWWRRLKHKLIAIIFRLLPLELIVPLIARTPLLKAALQMGYHHSIQLDHELLHLIAQPARRPSAARALRAMCVGMTLRPVGCTAPRLLKRLASRPDRPPILLLWGREDRFVPLKIGHRLQHQYPWITLSVLDETGHCPHDESTQAFDKAVFSWLNLNLGNDQQRA</sequence>
<dbReference type="HOGENOM" id="CLU_020336_13_4_3"/>
<dbReference type="InterPro" id="IPR029058">
    <property type="entry name" value="AB_hydrolase_fold"/>
</dbReference>
<keyword evidence="2" id="KW-0378">Hydrolase</keyword>
<gene>
    <name evidence="2" type="ordered locus">P9303_08481</name>
</gene>
<feature type="domain" description="AB hydrolase-1" evidence="1">
    <location>
        <begin position="50"/>
        <end position="311"/>
    </location>
</feature>
<dbReference type="GO" id="GO:0016787">
    <property type="term" value="F:hydrolase activity"/>
    <property type="evidence" value="ECO:0007669"/>
    <property type="project" value="UniProtKB-KW"/>
</dbReference>
<name>A2C7Y9_PROM3</name>
<accession>A2C7Y9</accession>
<dbReference type="RefSeq" id="WP_011825510.1">
    <property type="nucleotide sequence ID" value="NC_008820.1"/>
</dbReference>
<dbReference type="InterPro" id="IPR000073">
    <property type="entry name" value="AB_hydrolase_1"/>
</dbReference>
<dbReference type="PRINTS" id="PR00111">
    <property type="entry name" value="ABHYDROLASE"/>
</dbReference>
<dbReference type="PANTHER" id="PTHR46438:SF2">
    <property type="entry name" value="ALPHA_BETA-HYDROLASES SUPERFAMILY PROTEIN"/>
    <property type="match status" value="1"/>
</dbReference>
<dbReference type="SUPFAM" id="SSF53474">
    <property type="entry name" value="alpha/beta-Hydrolases"/>
    <property type="match status" value="1"/>
</dbReference>
<dbReference type="Pfam" id="PF00561">
    <property type="entry name" value="Abhydrolase_1"/>
    <property type="match status" value="1"/>
</dbReference>